<dbReference type="Pfam" id="PF03713">
    <property type="entry name" value="DUF305"/>
    <property type="match status" value="1"/>
</dbReference>
<name>A0ABT7AN77_9HYPH</name>
<keyword evidence="4" id="KW-1185">Reference proteome</keyword>
<protein>
    <submittedName>
        <fullName evidence="3">DUF305 domain-containing protein</fullName>
    </submittedName>
</protein>
<organism evidence="3 4">
    <name type="scientific">Chelatococcus albus</name>
    <dbReference type="NCBI Taxonomy" id="3047466"/>
    <lineage>
        <taxon>Bacteria</taxon>
        <taxon>Pseudomonadati</taxon>
        <taxon>Pseudomonadota</taxon>
        <taxon>Alphaproteobacteria</taxon>
        <taxon>Hyphomicrobiales</taxon>
        <taxon>Chelatococcaceae</taxon>
        <taxon>Chelatococcus</taxon>
    </lineage>
</organism>
<accession>A0ABT7AN77</accession>
<comment type="caution">
    <text evidence="3">The sequence shown here is derived from an EMBL/GenBank/DDBJ whole genome shotgun (WGS) entry which is preliminary data.</text>
</comment>
<reference evidence="3 4" key="1">
    <citation type="submission" date="2023-05" db="EMBL/GenBank/DDBJ databases">
        <title>Chelatococcus sp. nov., a moderately thermophilic bacterium isolated from hot spring microbial mat.</title>
        <authorList>
            <person name="Hu C.-J."/>
            <person name="Li W.-J."/>
        </authorList>
    </citation>
    <scope>NUCLEOTIDE SEQUENCE [LARGE SCALE GENOMIC DNA]</scope>
    <source>
        <strain evidence="3 4">SYSU G07232</strain>
    </source>
</reference>
<dbReference type="InterPro" id="IPR005183">
    <property type="entry name" value="DUF305_CopM-like"/>
</dbReference>
<dbReference type="EMBL" id="JASJEV010000015">
    <property type="protein sequence ID" value="MDJ1160016.1"/>
    <property type="molecule type" value="Genomic_DNA"/>
</dbReference>
<dbReference type="InterPro" id="IPR012347">
    <property type="entry name" value="Ferritin-like"/>
</dbReference>
<evidence type="ECO:0000313" key="4">
    <source>
        <dbReference type="Proteomes" id="UP001321492"/>
    </source>
</evidence>
<evidence type="ECO:0000313" key="3">
    <source>
        <dbReference type="EMBL" id="MDJ1160016.1"/>
    </source>
</evidence>
<dbReference type="Proteomes" id="UP001321492">
    <property type="component" value="Unassembled WGS sequence"/>
</dbReference>
<sequence>MPGQMPGQATPGAHDQGRAGSAAPGRDMPGQGMMGPGMMGHGMMGPGMMGMMRGGMMGGRMTGGMPGLPGGGDESVPSLALRAVGARMHRDMAFAYTGDVDADFVRNMIAHHQGAIDMATVAIAFGKDAEIRKLAEAIVKAQQAEIATMRDWLARKAPR</sequence>
<feature type="domain" description="DUF305" evidence="2">
    <location>
        <begin position="96"/>
        <end position="153"/>
    </location>
</feature>
<feature type="region of interest" description="Disordered" evidence="1">
    <location>
        <begin position="1"/>
        <end position="39"/>
    </location>
</feature>
<evidence type="ECO:0000259" key="2">
    <source>
        <dbReference type="Pfam" id="PF03713"/>
    </source>
</evidence>
<dbReference type="PANTHER" id="PTHR36933">
    <property type="entry name" value="SLL0788 PROTEIN"/>
    <property type="match status" value="1"/>
</dbReference>
<gene>
    <name evidence="3" type="ORF">QNA08_17520</name>
</gene>
<dbReference type="Gene3D" id="1.20.1260.10">
    <property type="match status" value="1"/>
</dbReference>
<dbReference type="PANTHER" id="PTHR36933:SF1">
    <property type="entry name" value="SLL0788 PROTEIN"/>
    <property type="match status" value="1"/>
</dbReference>
<proteinExistence type="predicted"/>
<evidence type="ECO:0000256" key="1">
    <source>
        <dbReference type="SAM" id="MobiDB-lite"/>
    </source>
</evidence>